<dbReference type="InterPro" id="IPR007823">
    <property type="entry name" value="RRP8"/>
</dbReference>
<feature type="compositionally biased region" description="Basic and acidic residues" evidence="10">
    <location>
        <begin position="381"/>
        <end position="397"/>
    </location>
</feature>
<dbReference type="SMR" id="A0A1D8NNV9"/>
<dbReference type="EC" id="2.1.1.-" evidence="9"/>
<keyword evidence="7 9" id="KW-0539">Nucleus</keyword>
<sequence>MSFMFQVDGWNLSNDVKADKLTKRQKEKRDQQAERGVMMREKREQREKERADDEKAAEADAKAKAEAAKAAEKASAAEDAADSGKNKKSKKDKKKDKKDKKAKASETEEASKPAAPPAEAFTQAPAAKLTPLQLKMKEKLAGSRFRWINEQLYTVPSEEALKMITDNPEIFDEYHAGFRNQVQGWPENPVDTFVKRFTERLNKPVCSPGGLPAHKRENKIVVADMGCGEAQLALDLSKINFKKKGVNPQNKNLVVETQSFDLKKANERVTVADVKNVPMEDNSADIVVFCLALMGTNFLDFIKEAMRILRPNGELWIAEIKSRFTDGQTDEFIKVLKSLSFFHKLTDDENTHFVRFEFFKPTQEILAQRKKKVPKRKFIDYGDEEEKKGPEDGEQLEKRRKKQAEGEWLLKPCIYKRR</sequence>
<dbReference type="CDD" id="cd02440">
    <property type="entry name" value="AdoMet_MTases"/>
    <property type="match status" value="1"/>
</dbReference>
<dbReference type="Proteomes" id="UP000256601">
    <property type="component" value="Unassembled WGS sequence"/>
</dbReference>
<dbReference type="Gene3D" id="1.10.10.2150">
    <property type="entry name" value="Ribosomal RNA-processing protein 8, N-terminal domain"/>
    <property type="match status" value="1"/>
</dbReference>
<keyword evidence="5 9" id="KW-0808">Transferase</keyword>
<comment type="similarity">
    <text evidence="2 9">Belongs to the methyltransferase superfamily. RRP8 family.</text>
</comment>
<dbReference type="GO" id="GO:0042273">
    <property type="term" value="P:ribosomal large subunit biogenesis"/>
    <property type="evidence" value="ECO:0007669"/>
    <property type="project" value="TreeGrafter"/>
</dbReference>
<dbReference type="VEuPathDB" id="FungiDB:YALI0_F17622g"/>
<dbReference type="Gene3D" id="3.40.50.150">
    <property type="entry name" value="Vaccinia Virus protein VP39"/>
    <property type="match status" value="1"/>
</dbReference>
<feature type="compositionally biased region" description="Basic residues" evidence="10">
    <location>
        <begin position="86"/>
        <end position="101"/>
    </location>
</feature>
<dbReference type="SUPFAM" id="SSF53335">
    <property type="entry name" value="S-adenosyl-L-methionine-dependent methyltransferases"/>
    <property type="match status" value="1"/>
</dbReference>
<comment type="subcellular location">
    <subcellularLocation>
        <location evidence="1 9">Nucleus</location>
        <location evidence="1 9">Nucleolus</location>
    </subcellularLocation>
</comment>
<reference evidence="11 13" key="1">
    <citation type="journal article" date="2016" name="PLoS ONE">
        <title>Sequence Assembly of Yarrowia lipolytica Strain W29/CLIB89 Shows Transposable Element Diversity.</title>
        <authorList>
            <person name="Magnan C."/>
            <person name="Yu J."/>
            <person name="Chang I."/>
            <person name="Jahn E."/>
            <person name="Kanomata Y."/>
            <person name="Wu J."/>
            <person name="Zeller M."/>
            <person name="Oakes M."/>
            <person name="Baldi P."/>
            <person name="Sandmeyer S."/>
        </authorList>
    </citation>
    <scope>NUCLEOTIDE SEQUENCE [LARGE SCALE GENOMIC DNA]</scope>
    <source>
        <strain evidence="11">CLIB89</strain>
        <strain evidence="13">CLIB89(W29)</strain>
    </source>
</reference>
<dbReference type="InterPro" id="IPR029063">
    <property type="entry name" value="SAM-dependent_MTases_sf"/>
</dbReference>
<dbReference type="Pfam" id="PF05148">
    <property type="entry name" value="Methyltransf_8"/>
    <property type="match status" value="1"/>
</dbReference>
<keyword evidence="6 9" id="KW-0949">S-adenosyl-L-methionine</keyword>
<dbReference type="GO" id="GO:0016433">
    <property type="term" value="F:rRNA (adenine) methyltransferase activity"/>
    <property type="evidence" value="ECO:0007669"/>
    <property type="project" value="TreeGrafter"/>
</dbReference>
<dbReference type="FunFam" id="1.10.10.2150:FF:000001">
    <property type="entry name" value="Ribosomal RNA-processing protein 8"/>
    <property type="match status" value="1"/>
</dbReference>
<dbReference type="GO" id="GO:0005730">
    <property type="term" value="C:nucleolus"/>
    <property type="evidence" value="ECO:0007669"/>
    <property type="project" value="UniProtKB-SubCell"/>
</dbReference>
<evidence type="ECO:0000256" key="5">
    <source>
        <dbReference type="ARBA" id="ARBA00022679"/>
    </source>
</evidence>
<dbReference type="OMA" id="SCTIVVF"/>
<dbReference type="PANTHER" id="PTHR12787:SF0">
    <property type="entry name" value="RIBOSOMAL RNA-PROCESSING PROTEIN 8"/>
    <property type="match status" value="1"/>
</dbReference>
<dbReference type="InterPro" id="IPR042036">
    <property type="entry name" value="RRP8_N"/>
</dbReference>
<accession>A0A1D8NNV9</accession>
<dbReference type="KEGG" id="yli:2909035"/>
<keyword evidence="4 9" id="KW-0489">Methyltransferase</keyword>
<evidence type="ECO:0000313" key="13">
    <source>
        <dbReference type="Proteomes" id="UP000182444"/>
    </source>
</evidence>
<feature type="region of interest" description="Disordered" evidence="10">
    <location>
        <begin position="381"/>
        <end position="403"/>
    </location>
</feature>
<dbReference type="GeneID" id="2909035"/>
<evidence type="ECO:0000256" key="9">
    <source>
        <dbReference type="RuleBase" id="RU365074"/>
    </source>
</evidence>
<name>A0A1D8NNV9_YARLL</name>
<organism evidence="11 13">
    <name type="scientific">Yarrowia lipolytica</name>
    <name type="common">Candida lipolytica</name>
    <dbReference type="NCBI Taxonomy" id="4952"/>
    <lineage>
        <taxon>Eukaryota</taxon>
        <taxon>Fungi</taxon>
        <taxon>Dikarya</taxon>
        <taxon>Ascomycota</taxon>
        <taxon>Saccharomycotina</taxon>
        <taxon>Dipodascomycetes</taxon>
        <taxon>Dipodascales</taxon>
        <taxon>Dipodascales incertae sedis</taxon>
        <taxon>Yarrowia</taxon>
    </lineage>
</organism>
<evidence type="ECO:0000256" key="10">
    <source>
        <dbReference type="SAM" id="MobiDB-lite"/>
    </source>
</evidence>
<dbReference type="AlphaFoldDB" id="A0A1D8NNV9"/>
<evidence type="ECO:0000256" key="7">
    <source>
        <dbReference type="ARBA" id="ARBA00023242"/>
    </source>
</evidence>
<dbReference type="eggNOG" id="KOG3045">
    <property type="taxonomic scope" value="Eukaryota"/>
</dbReference>
<evidence type="ECO:0000256" key="2">
    <source>
        <dbReference type="ARBA" id="ARBA00006301"/>
    </source>
</evidence>
<evidence type="ECO:0000256" key="4">
    <source>
        <dbReference type="ARBA" id="ARBA00022603"/>
    </source>
</evidence>
<gene>
    <name evidence="12" type="ORF">B0I71DRAFT_131626</name>
    <name evidence="11" type="ORF">YALI1_F23414g</name>
</gene>
<evidence type="ECO:0000313" key="14">
    <source>
        <dbReference type="Proteomes" id="UP000256601"/>
    </source>
</evidence>
<feature type="compositionally biased region" description="Basic and acidic residues" evidence="10">
    <location>
        <begin position="102"/>
        <end position="111"/>
    </location>
</feature>
<dbReference type="VEuPathDB" id="FungiDB:YALI1_F23414g"/>
<feature type="region of interest" description="Disordered" evidence="10">
    <location>
        <begin position="1"/>
        <end position="126"/>
    </location>
</feature>
<evidence type="ECO:0000256" key="6">
    <source>
        <dbReference type="ARBA" id="ARBA00022691"/>
    </source>
</evidence>
<protein>
    <recommendedName>
        <fullName evidence="8 9">Ribosomal RNA-processing protein 8</fullName>
        <ecNumber evidence="9">2.1.1.-</ecNumber>
    </recommendedName>
</protein>
<evidence type="ECO:0000313" key="11">
    <source>
        <dbReference type="EMBL" id="AOW07324.1"/>
    </source>
</evidence>
<evidence type="ECO:0000256" key="1">
    <source>
        <dbReference type="ARBA" id="ARBA00004604"/>
    </source>
</evidence>
<evidence type="ECO:0000256" key="3">
    <source>
        <dbReference type="ARBA" id="ARBA00022552"/>
    </source>
</evidence>
<comment type="function">
    <text evidence="9">S-adenosyl-L-methionine-dependent methyltransferase that specifically methylates the N(1) position of adenine in helix 25.1 in 25S rRNA. Required both for ribosomal 40S and 60S subunits biogenesis. Required for efficient pre-rRNA cleavage at site A2.</text>
</comment>
<reference evidence="12 14" key="2">
    <citation type="submission" date="2018-07" db="EMBL/GenBank/DDBJ databases">
        <title>Draft Genome Assemblies for Five Robust Yarrowia lipolytica Strains Exhibiting High Lipid Production and Pentose Sugar Utilization and Sugar Alcohol Secretion from Undetoxified Lignocellulosic Biomass Hydrolysates.</title>
        <authorList>
            <consortium name="DOE Joint Genome Institute"/>
            <person name="Walker C."/>
            <person name="Ryu S."/>
            <person name="Na H."/>
            <person name="Zane M."/>
            <person name="LaButti K."/>
            <person name="Lipzen A."/>
            <person name="Haridas S."/>
            <person name="Barry K."/>
            <person name="Grigoriev I.V."/>
            <person name="Quarterman J."/>
            <person name="Slininger P."/>
            <person name="Dien B."/>
            <person name="Trinh C.T."/>
        </authorList>
    </citation>
    <scope>NUCLEOTIDE SEQUENCE [LARGE SCALE GENOMIC DNA]</scope>
    <source>
        <strain evidence="12 14">YB392</strain>
    </source>
</reference>
<dbReference type="RefSeq" id="XP_505544.1">
    <property type="nucleotide sequence ID" value="XM_505544.1"/>
</dbReference>
<dbReference type="OrthoDB" id="10258825at2759"/>
<dbReference type="PANTHER" id="PTHR12787">
    <property type="entry name" value="RIBOSOMAL RNA-PROCESSING PROTEIN 8"/>
    <property type="match status" value="1"/>
</dbReference>
<dbReference type="EMBL" id="KZ858989">
    <property type="protein sequence ID" value="RDW25997.1"/>
    <property type="molecule type" value="Genomic_DNA"/>
</dbReference>
<dbReference type="Proteomes" id="UP000182444">
    <property type="component" value="Chromosome 1F"/>
</dbReference>
<evidence type="ECO:0000313" key="12">
    <source>
        <dbReference type="EMBL" id="RDW25997.1"/>
    </source>
</evidence>
<keyword evidence="3 9" id="KW-0698">rRNA processing</keyword>
<evidence type="ECO:0000256" key="8">
    <source>
        <dbReference type="ARBA" id="ARBA00076672"/>
    </source>
</evidence>
<proteinExistence type="inferred from homology"/>
<dbReference type="EMBL" id="CP017558">
    <property type="protein sequence ID" value="AOW07324.1"/>
    <property type="molecule type" value="Genomic_DNA"/>
</dbReference>
<feature type="compositionally biased region" description="Basic and acidic residues" evidence="10">
    <location>
        <begin position="16"/>
        <end position="76"/>
    </location>
</feature>